<dbReference type="NCBIfam" id="NF009475">
    <property type="entry name" value="PRK12838.1"/>
    <property type="match status" value="1"/>
</dbReference>
<feature type="active site" evidence="11">
    <location>
        <position position="342"/>
    </location>
</feature>
<dbReference type="GO" id="GO:0006541">
    <property type="term" value="P:glutamine metabolic process"/>
    <property type="evidence" value="ECO:0007669"/>
    <property type="project" value="InterPro"/>
</dbReference>
<dbReference type="GO" id="GO:0005524">
    <property type="term" value="F:ATP binding"/>
    <property type="evidence" value="ECO:0007669"/>
    <property type="project" value="UniProtKB-UniRule"/>
</dbReference>
<dbReference type="SMART" id="SM01097">
    <property type="entry name" value="CPSase_sm_chain"/>
    <property type="match status" value="1"/>
</dbReference>
<comment type="pathway">
    <text evidence="2 11">Amino-acid biosynthesis; L-arginine biosynthesis; carbamoyl phosphate from bicarbonate: step 1/1.</text>
</comment>
<feature type="active site" evidence="11">
    <location>
        <position position="344"/>
    </location>
</feature>
<dbReference type="CDD" id="cd01744">
    <property type="entry name" value="GATase1_CPSase"/>
    <property type="match status" value="1"/>
</dbReference>
<evidence type="ECO:0000256" key="1">
    <source>
        <dbReference type="ARBA" id="ARBA00004812"/>
    </source>
</evidence>
<evidence type="ECO:0000256" key="4">
    <source>
        <dbReference type="ARBA" id="ARBA00022598"/>
    </source>
</evidence>
<feature type="binding site" evidence="11">
    <location>
        <position position="42"/>
    </location>
    <ligand>
        <name>L-glutamine</name>
        <dbReference type="ChEBI" id="CHEBI:58359"/>
    </ligand>
</feature>
<keyword evidence="6 11" id="KW-0067">ATP-binding</keyword>
<feature type="binding site" evidence="11">
    <location>
        <position position="258"/>
    </location>
    <ligand>
        <name>L-glutamine</name>
        <dbReference type="ChEBI" id="CHEBI:58359"/>
    </ligand>
</feature>
<proteinExistence type="inferred from homology"/>
<dbReference type="InterPro" id="IPR006274">
    <property type="entry name" value="CarbamoylP_synth_ssu"/>
</dbReference>
<dbReference type="GO" id="GO:0004088">
    <property type="term" value="F:carbamoyl-phosphate synthase (glutamine-hydrolyzing) activity"/>
    <property type="evidence" value="ECO:0007669"/>
    <property type="project" value="UniProtKB-UniRule"/>
</dbReference>
<dbReference type="PANTHER" id="PTHR43418">
    <property type="entry name" value="MULTIFUNCTIONAL TRYPTOPHAN BIOSYNTHESIS PROTEIN-RELATED"/>
    <property type="match status" value="1"/>
</dbReference>
<evidence type="ECO:0000256" key="10">
    <source>
        <dbReference type="ARBA" id="ARBA00049285"/>
    </source>
</evidence>
<evidence type="ECO:0000256" key="2">
    <source>
        <dbReference type="ARBA" id="ARBA00005077"/>
    </source>
</evidence>
<dbReference type="InterPro" id="IPR050472">
    <property type="entry name" value="Anth_synth/Amidotransfase"/>
</dbReference>
<comment type="pathway">
    <text evidence="1 11">Pyrimidine metabolism; UMP biosynthesis via de novo pathway; (S)-dihydroorotate from bicarbonate: step 1/3.</text>
</comment>
<organism evidence="13 14">
    <name type="scientific">Eiseniibacteriota bacterium</name>
    <dbReference type="NCBI Taxonomy" id="2212470"/>
    <lineage>
        <taxon>Bacteria</taxon>
        <taxon>Candidatus Eiseniibacteriota</taxon>
    </lineage>
</organism>
<comment type="catalytic activity">
    <reaction evidence="10 11">
        <text>L-glutamine + H2O = L-glutamate + NH4(+)</text>
        <dbReference type="Rhea" id="RHEA:15889"/>
        <dbReference type="ChEBI" id="CHEBI:15377"/>
        <dbReference type="ChEBI" id="CHEBI:28938"/>
        <dbReference type="ChEBI" id="CHEBI:29985"/>
        <dbReference type="ChEBI" id="CHEBI:58359"/>
    </reaction>
</comment>
<dbReference type="Gene3D" id="3.50.30.20">
    <property type="entry name" value="Carbamoyl-phosphate synthase small subunit, N-terminal domain"/>
    <property type="match status" value="1"/>
</dbReference>
<keyword evidence="4 11" id="KW-0436">Ligase</keyword>
<comment type="caution">
    <text evidence="13">The sequence shown here is derived from an EMBL/GenBank/DDBJ whole genome shotgun (WGS) entry which is preliminary data.</text>
</comment>
<feature type="binding site" evidence="11">
    <location>
        <position position="261"/>
    </location>
    <ligand>
        <name>L-glutamine</name>
        <dbReference type="ChEBI" id="CHEBI:58359"/>
    </ligand>
</feature>
<dbReference type="Proteomes" id="UP000696931">
    <property type="component" value="Unassembled WGS sequence"/>
</dbReference>
<name>A0A933W4G5_UNCEI</name>
<dbReference type="Pfam" id="PF00988">
    <property type="entry name" value="CPSase_sm_chain"/>
    <property type="match status" value="1"/>
</dbReference>
<dbReference type="PROSITE" id="PS51273">
    <property type="entry name" value="GATASE_TYPE_1"/>
    <property type="match status" value="1"/>
</dbReference>
<sequence length="380" mass="41281">MLALEDGRVFRGEGFGAATETTGEVVFNTAMTGYQEVMSDPSYCGQILTFTYPLIGNYGVNDEDWESSALRAQGMVVRDLCEVPSNWRSTGTLHDLLASRGVPGISGLDTRALTRHLRDQGTMRGCLSTISTNAGELIEKARKSPKMEGLALADLVTCVEPYWWGEDGMTETEPVADRAKPLVVAFDFGIKWNILRLLRAEGFKVRVVPARTPAAEVLAMKPDGVFLSNGPGDPEPLDFAIRATREVCAKVPVFGICLGHQLIGLAFGAKTLKLKFGHRGANHPVIDRRNGVVEVTSQNHGFMVDAATLPDGEFELTHFSGNDGTLEGMVHRSLPIFSCQYHPESAPGPHDSRPWFRAFADAVGKRRGKKLQPLAVGGKA</sequence>
<feature type="binding site" evidence="11">
    <location>
        <position position="230"/>
    </location>
    <ligand>
        <name>L-glutamine</name>
        <dbReference type="ChEBI" id="CHEBI:58359"/>
    </ligand>
</feature>
<dbReference type="EC" id="6.3.5.5" evidence="11"/>
<reference evidence="13" key="1">
    <citation type="submission" date="2020-07" db="EMBL/GenBank/DDBJ databases">
        <title>Huge and variable diversity of episymbiotic CPR bacteria and DPANN archaea in groundwater ecosystems.</title>
        <authorList>
            <person name="He C.Y."/>
            <person name="Keren R."/>
            <person name="Whittaker M."/>
            <person name="Farag I.F."/>
            <person name="Doudna J."/>
            <person name="Cate J.H.D."/>
            <person name="Banfield J.F."/>
        </authorList>
    </citation>
    <scope>NUCLEOTIDE SEQUENCE</scope>
    <source>
        <strain evidence="13">NC_groundwater_1813_Pr3_B-0.1um_71_17</strain>
    </source>
</reference>
<evidence type="ECO:0000313" key="13">
    <source>
        <dbReference type="EMBL" id="MBI5171013.1"/>
    </source>
</evidence>
<dbReference type="SUPFAM" id="SSF52317">
    <property type="entry name" value="Class I glutamine amidotransferase-like"/>
    <property type="match status" value="1"/>
</dbReference>
<keyword evidence="11" id="KW-0028">Amino-acid biosynthesis</keyword>
<keyword evidence="8 11" id="KW-0665">Pyrimidine biosynthesis</keyword>
<protein>
    <recommendedName>
        <fullName evidence="11">Carbamoyl phosphate synthase small chain</fullName>
        <ecNumber evidence="11">6.3.5.5</ecNumber>
    </recommendedName>
    <alternativeName>
        <fullName evidence="11">Carbamoyl phosphate synthetase glutamine chain</fullName>
    </alternativeName>
</protein>
<feature type="active site" description="Nucleophile" evidence="11">
    <location>
        <position position="257"/>
    </location>
</feature>
<evidence type="ECO:0000256" key="8">
    <source>
        <dbReference type="ARBA" id="ARBA00022975"/>
    </source>
</evidence>
<keyword evidence="7 11" id="KW-0315">Glutamine amidotransferase</keyword>
<comment type="subunit">
    <text evidence="11">Composed of two chains; the small (or glutamine) chain promotes the hydrolysis of glutamine to ammonia, which is used by the large (or ammonia) chain to synthesize carbamoyl phosphate. Tetramer of heterodimers (alpha,beta)4.</text>
</comment>
<dbReference type="AlphaFoldDB" id="A0A933W4G5"/>
<dbReference type="FunFam" id="3.50.30.20:FF:000001">
    <property type="entry name" value="Carbamoyl-phosphate synthase small chain"/>
    <property type="match status" value="1"/>
</dbReference>
<dbReference type="InterPro" id="IPR029062">
    <property type="entry name" value="Class_I_gatase-like"/>
</dbReference>
<evidence type="ECO:0000256" key="7">
    <source>
        <dbReference type="ARBA" id="ARBA00022962"/>
    </source>
</evidence>
<accession>A0A933W4G5</accession>
<feature type="binding site" evidence="11">
    <location>
        <position position="301"/>
    </location>
    <ligand>
        <name>L-glutamine</name>
        <dbReference type="ChEBI" id="CHEBI:58359"/>
    </ligand>
</feature>
<comment type="similarity">
    <text evidence="3 11">Belongs to the CarA family.</text>
</comment>
<dbReference type="EMBL" id="JACRIW010000115">
    <property type="protein sequence ID" value="MBI5171013.1"/>
    <property type="molecule type" value="Genomic_DNA"/>
</dbReference>
<dbReference type="GO" id="GO:0044205">
    <property type="term" value="P:'de novo' UMP biosynthetic process"/>
    <property type="evidence" value="ECO:0007669"/>
    <property type="project" value="UniProtKB-UniRule"/>
</dbReference>
<dbReference type="SUPFAM" id="SSF52021">
    <property type="entry name" value="Carbamoyl phosphate synthetase, small subunit N-terminal domain"/>
    <property type="match status" value="1"/>
</dbReference>
<feature type="domain" description="Carbamoyl-phosphate synthase small subunit N-terminal" evidence="12">
    <location>
        <begin position="1"/>
        <end position="128"/>
    </location>
</feature>
<feature type="binding site" evidence="11">
    <location>
        <position position="232"/>
    </location>
    <ligand>
        <name>L-glutamine</name>
        <dbReference type="ChEBI" id="CHEBI:58359"/>
    </ligand>
</feature>
<evidence type="ECO:0000256" key="9">
    <source>
        <dbReference type="ARBA" id="ARBA00048816"/>
    </source>
</evidence>
<dbReference type="InterPro" id="IPR035686">
    <property type="entry name" value="CPSase_GATase1"/>
</dbReference>
<dbReference type="Gene3D" id="3.40.50.880">
    <property type="match status" value="1"/>
</dbReference>
<dbReference type="GO" id="GO:0006207">
    <property type="term" value="P:'de novo' pyrimidine nucleobase biosynthetic process"/>
    <property type="evidence" value="ECO:0007669"/>
    <property type="project" value="InterPro"/>
</dbReference>
<keyword evidence="11" id="KW-0055">Arginine biosynthesis</keyword>
<keyword evidence="5 11" id="KW-0547">Nucleotide-binding</keyword>
<dbReference type="PRINTS" id="PR00096">
    <property type="entry name" value="GATASE"/>
</dbReference>
<dbReference type="NCBIfam" id="TIGR01368">
    <property type="entry name" value="CPSaseIIsmall"/>
    <property type="match status" value="1"/>
</dbReference>
<gene>
    <name evidence="11 13" type="primary">carA</name>
    <name evidence="13" type="ORF">HZA61_16120</name>
</gene>
<evidence type="ECO:0000256" key="6">
    <source>
        <dbReference type="ARBA" id="ARBA00022840"/>
    </source>
</evidence>
<dbReference type="PRINTS" id="PR00099">
    <property type="entry name" value="CPSGATASE"/>
</dbReference>
<comment type="catalytic activity">
    <reaction evidence="9 11">
        <text>hydrogencarbonate + L-glutamine + 2 ATP + H2O = carbamoyl phosphate + L-glutamate + 2 ADP + phosphate + 2 H(+)</text>
        <dbReference type="Rhea" id="RHEA:18633"/>
        <dbReference type="ChEBI" id="CHEBI:15377"/>
        <dbReference type="ChEBI" id="CHEBI:15378"/>
        <dbReference type="ChEBI" id="CHEBI:17544"/>
        <dbReference type="ChEBI" id="CHEBI:29985"/>
        <dbReference type="ChEBI" id="CHEBI:30616"/>
        <dbReference type="ChEBI" id="CHEBI:43474"/>
        <dbReference type="ChEBI" id="CHEBI:58228"/>
        <dbReference type="ChEBI" id="CHEBI:58359"/>
        <dbReference type="ChEBI" id="CHEBI:456216"/>
        <dbReference type="EC" id="6.3.5.5"/>
    </reaction>
</comment>
<evidence type="ECO:0000256" key="5">
    <source>
        <dbReference type="ARBA" id="ARBA00022741"/>
    </source>
</evidence>
<feature type="binding site" evidence="11">
    <location>
        <position position="302"/>
    </location>
    <ligand>
        <name>L-glutamine</name>
        <dbReference type="ChEBI" id="CHEBI:58359"/>
    </ligand>
</feature>
<comment type="function">
    <text evidence="11">Small subunit of the glutamine-dependent carbamoyl phosphate synthetase (CPSase). CPSase catalyzes the formation of carbamoyl phosphate from the ammonia moiety of glutamine, carbonate, and phosphate donated by ATP, constituting the first step of 2 biosynthetic pathways, one leading to arginine and/or urea and the other to pyrimidine nucleotides. The small subunit (glutamine amidotransferase) binds and cleaves glutamine to supply the large subunit with the substrate ammonia.</text>
</comment>
<evidence type="ECO:0000256" key="3">
    <source>
        <dbReference type="ARBA" id="ARBA00007800"/>
    </source>
</evidence>
<evidence type="ECO:0000259" key="12">
    <source>
        <dbReference type="SMART" id="SM01097"/>
    </source>
</evidence>
<feature type="region of interest" description="CPSase" evidence="11">
    <location>
        <begin position="1"/>
        <end position="174"/>
    </location>
</feature>
<evidence type="ECO:0000313" key="14">
    <source>
        <dbReference type="Proteomes" id="UP000696931"/>
    </source>
</evidence>
<dbReference type="PRINTS" id="PR00097">
    <property type="entry name" value="ANTSNTHASEII"/>
</dbReference>
<dbReference type="Pfam" id="PF00117">
    <property type="entry name" value="GATase"/>
    <property type="match status" value="1"/>
</dbReference>
<dbReference type="InterPro" id="IPR017926">
    <property type="entry name" value="GATASE"/>
</dbReference>
<dbReference type="PANTHER" id="PTHR43418:SF7">
    <property type="entry name" value="CARBAMOYL-PHOSPHATE SYNTHASE SMALL CHAIN"/>
    <property type="match status" value="1"/>
</dbReference>
<feature type="binding site" evidence="11">
    <location>
        <position position="299"/>
    </location>
    <ligand>
        <name>L-glutamine</name>
        <dbReference type="ChEBI" id="CHEBI:58359"/>
    </ligand>
</feature>
<dbReference type="InterPro" id="IPR002474">
    <property type="entry name" value="CarbamoylP_synth_ssu_N"/>
</dbReference>
<evidence type="ECO:0000256" key="11">
    <source>
        <dbReference type="HAMAP-Rule" id="MF_01209"/>
    </source>
</evidence>
<dbReference type="HAMAP" id="MF_01209">
    <property type="entry name" value="CPSase_S_chain"/>
    <property type="match status" value="1"/>
</dbReference>
<dbReference type="GO" id="GO:0006526">
    <property type="term" value="P:L-arginine biosynthetic process"/>
    <property type="evidence" value="ECO:0007669"/>
    <property type="project" value="UniProtKB-UniRule"/>
</dbReference>
<dbReference type="InterPro" id="IPR036480">
    <property type="entry name" value="CarbP_synth_ssu_N_sf"/>
</dbReference>